<reference evidence="2 3" key="1">
    <citation type="submission" date="2019-11" db="EMBL/GenBank/DDBJ databases">
        <title>Genome sequences of 17 halophilic strains isolated from different environments.</title>
        <authorList>
            <person name="Furrow R.E."/>
        </authorList>
    </citation>
    <scope>NUCLEOTIDE SEQUENCE [LARGE SCALE GENOMIC DNA]</scope>
    <source>
        <strain evidence="2 3">22511_23_Filter</strain>
    </source>
</reference>
<keyword evidence="1" id="KW-0472">Membrane</keyword>
<feature type="transmembrane region" description="Helical" evidence="1">
    <location>
        <begin position="118"/>
        <end position="140"/>
    </location>
</feature>
<dbReference type="GO" id="GO:0140359">
    <property type="term" value="F:ABC-type transporter activity"/>
    <property type="evidence" value="ECO:0007669"/>
    <property type="project" value="InterPro"/>
</dbReference>
<sequence>MQWITIYKKEWLEILRNYKWIWVPLVFILFCIIDPLSTYYLPVIIEATGGLPEGAVFDLPTPPPSEAFMMSISQLNTLGVLVLALITMGSISGEKKSGVAELVLVKPVSYLSYLTAKWAAASTLLILSAAIGLIASWYYVQLLFGDLPFTAVAAAIFFYSLWILFLTSISLFMNAWSRIPGLVLFFTLAALMIMSLVTSVFSKYLAWSPARLSSYLRSLLITGDVPADLWYTSLVTAAMTLLLLYAGTKRLKKSSMLS</sequence>
<dbReference type="EMBL" id="WMET01000004">
    <property type="protein sequence ID" value="MYL21254.1"/>
    <property type="molecule type" value="Genomic_DNA"/>
</dbReference>
<gene>
    <name evidence="2" type="ORF">GLW04_15240</name>
</gene>
<feature type="transmembrane region" description="Helical" evidence="1">
    <location>
        <begin position="182"/>
        <end position="207"/>
    </location>
</feature>
<evidence type="ECO:0000256" key="1">
    <source>
        <dbReference type="SAM" id="Phobius"/>
    </source>
</evidence>
<proteinExistence type="predicted"/>
<evidence type="ECO:0000313" key="2">
    <source>
        <dbReference type="EMBL" id="MYL21254.1"/>
    </source>
</evidence>
<feature type="transmembrane region" description="Helical" evidence="1">
    <location>
        <begin position="20"/>
        <end position="41"/>
    </location>
</feature>
<feature type="transmembrane region" description="Helical" evidence="1">
    <location>
        <begin position="152"/>
        <end position="175"/>
    </location>
</feature>
<dbReference type="GO" id="GO:0005886">
    <property type="term" value="C:plasma membrane"/>
    <property type="evidence" value="ECO:0007669"/>
    <property type="project" value="UniProtKB-SubCell"/>
</dbReference>
<dbReference type="RefSeq" id="WP_160838794.1">
    <property type="nucleotide sequence ID" value="NZ_WMET01000004.1"/>
</dbReference>
<protein>
    <submittedName>
        <fullName evidence="2">ABC transporter permease subunit</fullName>
    </submittedName>
</protein>
<dbReference type="AlphaFoldDB" id="A0A845E6G2"/>
<name>A0A845E6G2_9BACI</name>
<feature type="transmembrane region" description="Helical" evidence="1">
    <location>
        <begin position="67"/>
        <end position="86"/>
    </location>
</feature>
<keyword evidence="1" id="KW-0812">Transmembrane</keyword>
<feature type="transmembrane region" description="Helical" evidence="1">
    <location>
        <begin position="227"/>
        <end position="246"/>
    </location>
</feature>
<keyword evidence="1" id="KW-1133">Transmembrane helix</keyword>
<organism evidence="2 3">
    <name type="scientific">Halobacillus litoralis</name>
    <dbReference type="NCBI Taxonomy" id="45668"/>
    <lineage>
        <taxon>Bacteria</taxon>
        <taxon>Bacillati</taxon>
        <taxon>Bacillota</taxon>
        <taxon>Bacilli</taxon>
        <taxon>Bacillales</taxon>
        <taxon>Bacillaceae</taxon>
        <taxon>Halobacillus</taxon>
    </lineage>
</organism>
<accession>A0A845E6G2</accession>
<comment type="caution">
    <text evidence="2">The sequence shown here is derived from an EMBL/GenBank/DDBJ whole genome shotgun (WGS) entry which is preliminary data.</text>
</comment>
<evidence type="ECO:0000313" key="3">
    <source>
        <dbReference type="Proteomes" id="UP000460949"/>
    </source>
</evidence>
<dbReference type="Proteomes" id="UP000460949">
    <property type="component" value="Unassembled WGS sequence"/>
</dbReference>